<organism evidence="4 5">
    <name type="scientific">Rhodococcus pseudokoreensis</name>
    <dbReference type="NCBI Taxonomy" id="2811421"/>
    <lineage>
        <taxon>Bacteria</taxon>
        <taxon>Bacillati</taxon>
        <taxon>Actinomycetota</taxon>
        <taxon>Actinomycetes</taxon>
        <taxon>Mycobacteriales</taxon>
        <taxon>Nocardiaceae</taxon>
        <taxon>Rhodococcus</taxon>
    </lineage>
</organism>
<feature type="compositionally biased region" description="Basic and acidic residues" evidence="2">
    <location>
        <begin position="155"/>
        <end position="175"/>
    </location>
</feature>
<feature type="compositionally biased region" description="Basic residues" evidence="2">
    <location>
        <begin position="1"/>
        <end position="13"/>
    </location>
</feature>
<feature type="compositionally biased region" description="Basic residues" evidence="2">
    <location>
        <begin position="30"/>
        <end position="49"/>
    </location>
</feature>
<evidence type="ECO:0000256" key="1">
    <source>
        <dbReference type="ARBA" id="ARBA00023002"/>
    </source>
</evidence>
<feature type="compositionally biased region" description="Basic and acidic residues" evidence="2">
    <location>
        <begin position="116"/>
        <end position="143"/>
    </location>
</feature>
<proteinExistence type="predicted"/>
<name>A0A974ZWZ2_9NOCA</name>
<dbReference type="InterPro" id="IPR016163">
    <property type="entry name" value="Ald_DH_C"/>
</dbReference>
<protein>
    <submittedName>
        <fullName evidence="4">Aldehyde dehydrogenase family protein</fullName>
    </submittedName>
</protein>
<evidence type="ECO:0000259" key="3">
    <source>
        <dbReference type="Pfam" id="PF00171"/>
    </source>
</evidence>
<gene>
    <name evidence="4" type="ORF">JWS13_33280</name>
</gene>
<feature type="domain" description="Aldehyde dehydrogenase" evidence="3">
    <location>
        <begin position="223"/>
        <end position="399"/>
    </location>
</feature>
<dbReference type="InterPro" id="IPR015590">
    <property type="entry name" value="Aldehyde_DH_dom"/>
</dbReference>
<reference evidence="4 5" key="1">
    <citation type="journal article" date="2021" name="Microbiol. Resour. Announc.">
        <title>Complete Genome Sequences of Two Rhodococcus sp. Strains with Large and Linear Chromosomes, Isolated from Apple Rhizosphere.</title>
        <authorList>
            <person name="Benning S."/>
            <person name="Brugnone N."/>
            <person name="Siani R."/>
            <person name="Kublik S."/>
            <person name="Schloter M."/>
            <person name="Rad V."/>
        </authorList>
    </citation>
    <scope>NUCLEOTIDE SEQUENCE [LARGE SCALE GENOMIC DNA]</scope>
    <source>
        <strain evidence="4 5">R79</strain>
    </source>
</reference>
<dbReference type="PANTHER" id="PTHR11699">
    <property type="entry name" value="ALDEHYDE DEHYDROGENASE-RELATED"/>
    <property type="match status" value="1"/>
</dbReference>
<evidence type="ECO:0000313" key="4">
    <source>
        <dbReference type="EMBL" id="QSE93116.1"/>
    </source>
</evidence>
<dbReference type="Pfam" id="PF00171">
    <property type="entry name" value="Aldedh"/>
    <property type="match status" value="1"/>
</dbReference>
<sequence>MGGRRSRPRRARSRGGADQGDGIRAVPLRRSPRHRRHPQHAAAGRRSRGCRGDRRGRSRGHPARRRRSRRHRLPPRLRNLRLVRAGDAIYLRYGGRYGGWFHARRNGAVHHAVGAADRRDATPRHVRELPRHVPGAGREDRRGHPLRRGLPGVVRGRDRLGLRRERRGGPPEGHRPDRRCRRCGDQRRAGRPPRRCRTRRGRRPGRVQTRTRPRTRGHPRVRVARLVEAAGRITVGGPLDEASELGPMIDAGHLEKVLGHIDAARRDGATVLTGGARLCGERWGSGHFVAPTILDGVAEESAAFQEEIFGPVLTVTRFSDVDDAIRLANATEYGLAGSIWTKNIDKALRVAKEMCSGRVWVNTTIDGAPQLPAGGMKQSGFGREMGQAGFDEFTDVKTIQIRTGPRTRVFPNWTGGNR</sequence>
<dbReference type="Proteomes" id="UP000662986">
    <property type="component" value="Chromosome"/>
</dbReference>
<keyword evidence="5" id="KW-1185">Reference proteome</keyword>
<keyword evidence="1" id="KW-0560">Oxidoreductase</keyword>
<feature type="region of interest" description="Disordered" evidence="2">
    <location>
        <begin position="114"/>
        <end position="217"/>
    </location>
</feature>
<dbReference type="Gene3D" id="3.40.309.10">
    <property type="entry name" value="Aldehyde Dehydrogenase, Chain A, domain 2"/>
    <property type="match status" value="1"/>
</dbReference>
<evidence type="ECO:0000256" key="2">
    <source>
        <dbReference type="SAM" id="MobiDB-lite"/>
    </source>
</evidence>
<feature type="compositionally biased region" description="Basic residues" evidence="2">
    <location>
        <begin position="56"/>
        <end position="75"/>
    </location>
</feature>
<dbReference type="InterPro" id="IPR016161">
    <property type="entry name" value="Ald_DH/histidinol_DH"/>
</dbReference>
<accession>A0A974ZWZ2</accession>
<dbReference type="Gene3D" id="3.40.605.10">
    <property type="entry name" value="Aldehyde Dehydrogenase, Chain A, domain 1"/>
    <property type="match status" value="1"/>
</dbReference>
<dbReference type="SUPFAM" id="SSF53720">
    <property type="entry name" value="ALDH-like"/>
    <property type="match status" value="1"/>
</dbReference>
<feature type="compositionally biased region" description="Basic residues" evidence="2">
    <location>
        <begin position="189"/>
        <end position="217"/>
    </location>
</feature>
<evidence type="ECO:0000313" key="5">
    <source>
        <dbReference type="Proteomes" id="UP000662986"/>
    </source>
</evidence>
<feature type="region of interest" description="Disordered" evidence="2">
    <location>
        <begin position="1"/>
        <end position="75"/>
    </location>
</feature>
<reference evidence="4 5" key="2">
    <citation type="journal article" date="2022" name="Arch. Microbiol.">
        <title>Rhodococcus pseudokoreensis sp. nov. isolated from the rhizosphere of young M26 apple rootstocks.</title>
        <authorList>
            <person name="Kampfer P."/>
            <person name="Glaeser S.P."/>
            <person name="Blom J."/>
            <person name="Wolf J."/>
            <person name="Benning S."/>
            <person name="Schloter M."/>
            <person name="Neumann-Schaal M."/>
        </authorList>
    </citation>
    <scope>NUCLEOTIDE SEQUENCE [LARGE SCALE GENOMIC DNA]</scope>
    <source>
        <strain evidence="4 5">R79</strain>
    </source>
</reference>
<dbReference type="InterPro" id="IPR016162">
    <property type="entry name" value="Ald_DH_N"/>
</dbReference>
<dbReference type="EMBL" id="CP070619">
    <property type="protein sequence ID" value="QSE93116.1"/>
    <property type="molecule type" value="Genomic_DNA"/>
</dbReference>